<organism evidence="1">
    <name type="scientific">Rhizophora mucronata</name>
    <name type="common">Asiatic mangrove</name>
    <dbReference type="NCBI Taxonomy" id="61149"/>
    <lineage>
        <taxon>Eukaryota</taxon>
        <taxon>Viridiplantae</taxon>
        <taxon>Streptophyta</taxon>
        <taxon>Embryophyta</taxon>
        <taxon>Tracheophyta</taxon>
        <taxon>Spermatophyta</taxon>
        <taxon>Magnoliopsida</taxon>
        <taxon>eudicotyledons</taxon>
        <taxon>Gunneridae</taxon>
        <taxon>Pentapetalae</taxon>
        <taxon>rosids</taxon>
        <taxon>fabids</taxon>
        <taxon>Malpighiales</taxon>
        <taxon>Rhizophoraceae</taxon>
        <taxon>Rhizophora</taxon>
    </lineage>
</organism>
<name>A0A2P2KET6_RHIMU</name>
<evidence type="ECO:0000313" key="1">
    <source>
        <dbReference type="EMBL" id="MBX04245.1"/>
    </source>
</evidence>
<proteinExistence type="predicted"/>
<sequence>MTLFCFTL</sequence>
<accession>A0A2P2KET6</accession>
<dbReference type="EMBL" id="GGEC01023761">
    <property type="protein sequence ID" value="MBX04245.1"/>
    <property type="molecule type" value="Transcribed_RNA"/>
</dbReference>
<reference evidence="1" key="1">
    <citation type="submission" date="2018-02" db="EMBL/GenBank/DDBJ databases">
        <title>Rhizophora mucronata_Transcriptome.</title>
        <authorList>
            <person name="Meera S.P."/>
            <person name="Sreeshan A."/>
            <person name="Augustine A."/>
        </authorList>
    </citation>
    <scope>NUCLEOTIDE SEQUENCE</scope>
    <source>
        <tissue evidence="1">Leaf</tissue>
    </source>
</reference>
<protein>
    <submittedName>
        <fullName evidence="1">Uncharacterized protein</fullName>
    </submittedName>
</protein>